<keyword evidence="2" id="KW-0808">Transferase</keyword>
<evidence type="ECO:0000256" key="5">
    <source>
        <dbReference type="ARBA" id="ARBA00034489"/>
    </source>
</evidence>
<dbReference type="PANTHER" id="PTHR21392:SF0">
    <property type="entry name" value="TRNA-URIDINE AMINOCARBOXYPROPYLTRANSFERASE 2"/>
    <property type="match status" value="1"/>
</dbReference>
<keyword evidence="4" id="KW-0819">tRNA processing</keyword>
<evidence type="ECO:0000313" key="9">
    <source>
        <dbReference type="Proteomes" id="UP001152484"/>
    </source>
</evidence>
<comment type="caution">
    <text evidence="8">The sequence shown here is derived from an EMBL/GenBank/DDBJ whole genome shotgun (WGS) entry which is preliminary data.</text>
</comment>
<dbReference type="OrthoDB" id="408541at2759"/>
<evidence type="ECO:0000256" key="6">
    <source>
        <dbReference type="ARBA" id="ARBA00048718"/>
    </source>
</evidence>
<feature type="domain" description="DTW" evidence="7">
    <location>
        <begin position="24"/>
        <end position="242"/>
    </location>
</feature>
<dbReference type="GO" id="GO:0016432">
    <property type="term" value="F:tRNA-uridine aminocarboxypropyltransferase activity"/>
    <property type="evidence" value="ECO:0007669"/>
    <property type="project" value="UniProtKB-EC"/>
</dbReference>
<keyword evidence="3" id="KW-0949">S-adenosyl-L-methionine</keyword>
<sequence length="257" mass="28811">MSPGNSLSDKDVPAVAAVGKFQTRRNECTKCDRPANVCLCASIPSDPIATRTRVLVLQHPHERRHKLATVPLLSKCIANCEVIVGRRLRYGVSEVLDNLYDDAIANPNMPRRAVFLFPGTEASESLEIKQWKSSSNFFYGIDYVLIAIDGTWKHAKEMIRSSLDFFSKFAIQVHLSYNTSIDGGSIFDSDLILRKEPFSGCMSTLEAVARCLQVLDPNGDDIEAKLLEALRTMVTFQTMYLRPMNQRPKLVKKKGKI</sequence>
<dbReference type="Proteomes" id="UP001152484">
    <property type="component" value="Unassembled WGS sequence"/>
</dbReference>
<evidence type="ECO:0000256" key="1">
    <source>
        <dbReference type="ARBA" id="ARBA00012386"/>
    </source>
</evidence>
<organism evidence="8 9">
    <name type="scientific">Cuscuta europaea</name>
    <name type="common">European dodder</name>
    <dbReference type="NCBI Taxonomy" id="41803"/>
    <lineage>
        <taxon>Eukaryota</taxon>
        <taxon>Viridiplantae</taxon>
        <taxon>Streptophyta</taxon>
        <taxon>Embryophyta</taxon>
        <taxon>Tracheophyta</taxon>
        <taxon>Spermatophyta</taxon>
        <taxon>Magnoliopsida</taxon>
        <taxon>eudicotyledons</taxon>
        <taxon>Gunneridae</taxon>
        <taxon>Pentapetalae</taxon>
        <taxon>asterids</taxon>
        <taxon>lamiids</taxon>
        <taxon>Solanales</taxon>
        <taxon>Convolvulaceae</taxon>
        <taxon>Cuscuteae</taxon>
        <taxon>Cuscuta</taxon>
        <taxon>Cuscuta subgen. Cuscuta</taxon>
    </lineage>
</organism>
<dbReference type="PANTHER" id="PTHR21392">
    <property type="entry name" value="TRNA-URIDINE AMINOCARBOXYPROPYLTRANSFERASE 2"/>
    <property type="match status" value="1"/>
</dbReference>
<protein>
    <recommendedName>
        <fullName evidence="1">tRNA-uridine aminocarboxypropyltransferase</fullName>
        <ecNumber evidence="1">2.5.1.25</ecNumber>
    </recommendedName>
</protein>
<accession>A0A9P0ZJT6</accession>
<comment type="catalytic activity">
    <reaction evidence="6">
        <text>a uridine in tRNA + S-adenosyl-L-methionine = a 3-[(3S)-3-amino-3-carboxypropyl]uridine in tRNA + S-methyl-5'-thioadenosine + H(+)</text>
        <dbReference type="Rhea" id="RHEA:62432"/>
        <dbReference type="Rhea" id="RHEA-COMP:13339"/>
        <dbReference type="Rhea" id="RHEA-COMP:16092"/>
        <dbReference type="ChEBI" id="CHEBI:15378"/>
        <dbReference type="ChEBI" id="CHEBI:17509"/>
        <dbReference type="ChEBI" id="CHEBI:59789"/>
        <dbReference type="ChEBI" id="CHEBI:65315"/>
        <dbReference type="ChEBI" id="CHEBI:82930"/>
        <dbReference type="EC" id="2.5.1.25"/>
    </reaction>
</comment>
<dbReference type="Pfam" id="PF03942">
    <property type="entry name" value="DTW"/>
    <property type="match status" value="1"/>
</dbReference>
<dbReference type="AlphaFoldDB" id="A0A9P0ZJT6"/>
<evidence type="ECO:0000259" key="7">
    <source>
        <dbReference type="SMART" id="SM01144"/>
    </source>
</evidence>
<name>A0A9P0ZJT6_CUSEU</name>
<comment type="similarity">
    <text evidence="5">Belongs to the TDD superfamily. DTWD2 family.</text>
</comment>
<proteinExistence type="inferred from homology"/>
<evidence type="ECO:0000256" key="4">
    <source>
        <dbReference type="ARBA" id="ARBA00022694"/>
    </source>
</evidence>
<gene>
    <name evidence="8" type="ORF">CEURO_LOCUS15912</name>
</gene>
<dbReference type="InterPro" id="IPR039262">
    <property type="entry name" value="DTWD2/TAPT"/>
</dbReference>
<evidence type="ECO:0000256" key="3">
    <source>
        <dbReference type="ARBA" id="ARBA00022691"/>
    </source>
</evidence>
<dbReference type="GO" id="GO:0008033">
    <property type="term" value="P:tRNA processing"/>
    <property type="evidence" value="ECO:0007669"/>
    <property type="project" value="UniProtKB-KW"/>
</dbReference>
<reference evidence="8" key="1">
    <citation type="submission" date="2022-07" db="EMBL/GenBank/DDBJ databases">
        <authorList>
            <person name="Macas J."/>
            <person name="Novak P."/>
            <person name="Neumann P."/>
        </authorList>
    </citation>
    <scope>NUCLEOTIDE SEQUENCE</scope>
</reference>
<dbReference type="InterPro" id="IPR005636">
    <property type="entry name" value="DTW"/>
</dbReference>
<evidence type="ECO:0000313" key="8">
    <source>
        <dbReference type="EMBL" id="CAH9102777.1"/>
    </source>
</evidence>
<dbReference type="EMBL" id="CAMAPE010000041">
    <property type="protein sequence ID" value="CAH9102777.1"/>
    <property type="molecule type" value="Genomic_DNA"/>
</dbReference>
<evidence type="ECO:0000256" key="2">
    <source>
        <dbReference type="ARBA" id="ARBA00022679"/>
    </source>
</evidence>
<dbReference type="EC" id="2.5.1.25" evidence="1"/>
<dbReference type="SMART" id="SM01144">
    <property type="entry name" value="DTW"/>
    <property type="match status" value="1"/>
</dbReference>
<keyword evidence="9" id="KW-1185">Reference proteome</keyword>